<dbReference type="InterPro" id="IPR002857">
    <property type="entry name" value="Znf_CXXC"/>
</dbReference>
<keyword evidence="2" id="KW-0863">Zinc-finger</keyword>
<feature type="compositionally biased region" description="Basic and acidic residues" evidence="4">
    <location>
        <begin position="656"/>
        <end position="665"/>
    </location>
</feature>
<dbReference type="GO" id="GO:0003677">
    <property type="term" value="F:DNA binding"/>
    <property type="evidence" value="ECO:0007669"/>
    <property type="project" value="InterPro"/>
</dbReference>
<feature type="domain" description="CXXC-type" evidence="5">
    <location>
        <begin position="304"/>
        <end position="345"/>
    </location>
</feature>
<evidence type="ECO:0000256" key="2">
    <source>
        <dbReference type="ARBA" id="ARBA00022771"/>
    </source>
</evidence>
<evidence type="ECO:0000313" key="6">
    <source>
        <dbReference type="EMBL" id="GAX14068.1"/>
    </source>
</evidence>
<dbReference type="EMBL" id="BDSP01000074">
    <property type="protein sequence ID" value="GAX14068.1"/>
    <property type="molecule type" value="Genomic_DNA"/>
</dbReference>
<dbReference type="GO" id="GO:0008270">
    <property type="term" value="F:zinc ion binding"/>
    <property type="evidence" value="ECO:0007669"/>
    <property type="project" value="UniProtKB-KW"/>
</dbReference>
<name>A0A1Z5JJV2_FISSO</name>
<reference evidence="6 7" key="1">
    <citation type="journal article" date="2015" name="Plant Cell">
        <title>Oil accumulation by the oleaginous diatom Fistulifera solaris as revealed by the genome and transcriptome.</title>
        <authorList>
            <person name="Tanaka T."/>
            <person name="Maeda Y."/>
            <person name="Veluchamy A."/>
            <person name="Tanaka M."/>
            <person name="Abida H."/>
            <person name="Marechal E."/>
            <person name="Bowler C."/>
            <person name="Muto M."/>
            <person name="Sunaga Y."/>
            <person name="Tanaka M."/>
            <person name="Yoshino T."/>
            <person name="Taniguchi T."/>
            <person name="Fukuda Y."/>
            <person name="Nemoto M."/>
            <person name="Matsumoto M."/>
            <person name="Wong P.S."/>
            <person name="Aburatani S."/>
            <person name="Fujibuchi W."/>
        </authorList>
    </citation>
    <scope>NUCLEOTIDE SEQUENCE [LARGE SCALE GENOMIC DNA]</scope>
    <source>
        <strain evidence="6 7">JPCC DA0580</strain>
    </source>
</reference>
<sequence length="826" mass="92953">MTECDASDPSFVTAPDVQEEEKHHQSKPSPFKCDNCSSCHRGVCNICIYCKKRDAFTRKTNRCPFLVCDSASYSISSIKDYKRMASRAVEADPDRLSNLYEKLYGDTGFMTKQQTKREKERQSFLVKMYGQDEITSTGQRTIMLRSKFESKPNSVAIKEEDDNSFLNHKMVPIRVLRKRKFAAIEESQESVITNRRSPNKSRHDLCQKCEGCLRQPCGLCLRCTSSRSCVFWICHNYVYKSAYKQKLMGRIMSSLKHTANECGDSPLQILADAVMAGPLSSHLVRKGCHEPLLQKCETDLHDKSTGRSQPCGSCDGCTTTDCGLCVHCQGMGYGDRYKCIFRMCHDCDYAPRTLMNMAGYVLKSLDLTRNQDGTSPLDCFAMTIVNGPLASVAGKIAEGIAERASKKAFLIKSEAATTKRISACGKCRGCSIKDCGLCIHCKGMSLYGRRKCVFRICHEVEYAYTSRSRMIGHIEQSLTLTRRNNGTSPLDNLAKAVMEGPFASHPRKIAQIVEKCKIKESDKETTTSRVSSRLKRSDLEIFTTSTRPCGSCAGCMFTDCGLCIHCKGMGHGGRCRCVFRICQKRDYAPSTMISQRCYIRKSLALTRRSDGSSPLDSTAKAVMEGLLVLRPRKYIDLVHDEDISAAGESNGSCSSKDSHELLRGENEPDASPCHWYQSFFGLPHPGYLHIKGLGWNDDTFDWKEFILTLEALSDTERQSAIYFNYQQAIELSNAVQQNHTEIQKLERALIASIFLLVGLPSSPEKVLLDKARHSVLLYSLHFEDDRRLMTMLTSNLNYQGDLQRLLKNSKLQELEPRDFAKKVRDL</sequence>
<comment type="caution">
    <text evidence="6">The sequence shown here is derived from an EMBL/GenBank/DDBJ whole genome shotgun (WGS) entry which is preliminary data.</text>
</comment>
<evidence type="ECO:0000256" key="1">
    <source>
        <dbReference type="ARBA" id="ARBA00022723"/>
    </source>
</evidence>
<proteinExistence type="predicted"/>
<evidence type="ECO:0000313" key="7">
    <source>
        <dbReference type="Proteomes" id="UP000198406"/>
    </source>
</evidence>
<accession>A0A1Z5JJV2</accession>
<evidence type="ECO:0000256" key="4">
    <source>
        <dbReference type="SAM" id="MobiDB-lite"/>
    </source>
</evidence>
<feature type="region of interest" description="Disordered" evidence="4">
    <location>
        <begin position="646"/>
        <end position="665"/>
    </location>
</feature>
<evidence type="ECO:0000259" key="5">
    <source>
        <dbReference type="PROSITE" id="PS51058"/>
    </source>
</evidence>
<gene>
    <name evidence="6" type="ORF">FisN_5Lu012</name>
</gene>
<dbReference type="AlphaFoldDB" id="A0A1Z5JJV2"/>
<dbReference type="InParanoid" id="A0A1Z5JJV2"/>
<protein>
    <recommendedName>
        <fullName evidence="5">CXXC-type domain-containing protein</fullName>
    </recommendedName>
</protein>
<dbReference type="Proteomes" id="UP000198406">
    <property type="component" value="Unassembled WGS sequence"/>
</dbReference>
<feature type="region of interest" description="Disordered" evidence="4">
    <location>
        <begin position="1"/>
        <end position="29"/>
    </location>
</feature>
<dbReference type="PROSITE" id="PS51058">
    <property type="entry name" value="ZF_CXXC"/>
    <property type="match status" value="3"/>
</dbReference>
<keyword evidence="3" id="KW-0862">Zinc</keyword>
<feature type="domain" description="CXXC-type" evidence="5">
    <location>
        <begin position="416"/>
        <end position="458"/>
    </location>
</feature>
<keyword evidence="1" id="KW-0479">Metal-binding</keyword>
<feature type="domain" description="CXXC-type" evidence="5">
    <location>
        <begin position="532"/>
        <end position="583"/>
    </location>
</feature>
<organism evidence="6 7">
    <name type="scientific">Fistulifera solaris</name>
    <name type="common">Oleaginous diatom</name>
    <dbReference type="NCBI Taxonomy" id="1519565"/>
    <lineage>
        <taxon>Eukaryota</taxon>
        <taxon>Sar</taxon>
        <taxon>Stramenopiles</taxon>
        <taxon>Ochrophyta</taxon>
        <taxon>Bacillariophyta</taxon>
        <taxon>Bacillariophyceae</taxon>
        <taxon>Bacillariophycidae</taxon>
        <taxon>Naviculales</taxon>
        <taxon>Naviculaceae</taxon>
        <taxon>Fistulifera</taxon>
    </lineage>
</organism>
<evidence type="ECO:0000256" key="3">
    <source>
        <dbReference type="ARBA" id="ARBA00022833"/>
    </source>
</evidence>
<keyword evidence="7" id="KW-1185">Reference proteome</keyword>